<reference evidence="1" key="1">
    <citation type="submission" date="2020-05" db="EMBL/GenBank/DDBJ databases">
        <authorList>
            <person name="Chiriac C."/>
            <person name="Salcher M."/>
            <person name="Ghai R."/>
            <person name="Kavagutti S V."/>
        </authorList>
    </citation>
    <scope>NUCLEOTIDE SEQUENCE</scope>
</reference>
<evidence type="ECO:0000313" key="1">
    <source>
        <dbReference type="EMBL" id="CAB5221425.1"/>
    </source>
</evidence>
<dbReference type="EMBL" id="LR798287">
    <property type="protein sequence ID" value="CAB5221425.1"/>
    <property type="molecule type" value="Genomic_DNA"/>
</dbReference>
<accession>A0A6J7WX38</accession>
<gene>
    <name evidence="1" type="ORF">UFOVP245_152</name>
</gene>
<sequence>MVGIKLPGTGELSANDMFQEYKYYGTNGNILTRPPTGPLPYISNTITLNNAVNLPLANVPHNIYDEVELSKVTVEINGAIVEIVLSYSDYYVGVAPVSFIGNTDLESKPIFLIFDYVDQVFWLYEWGILVNITGTIHITYNNNGSTVAMENYNRTSLALGGVVPINNYNKGVGELLLNNSYNDYYGARRNPTVLATRVDAWNGGGQPYGRRFGCAGAGWVNGSIYVRQTASTYFYCSAAYADYGGGSAVTLNLWNASTMYDARSGFLRDLDTGNISICAGGRDNTCIRVRTRATTFEGTGNPTKYEMQVYGGCKGVASTLITDWTPLNLFQ</sequence>
<organism evidence="1">
    <name type="scientific">uncultured Caudovirales phage</name>
    <dbReference type="NCBI Taxonomy" id="2100421"/>
    <lineage>
        <taxon>Viruses</taxon>
        <taxon>Duplodnaviria</taxon>
        <taxon>Heunggongvirae</taxon>
        <taxon>Uroviricota</taxon>
        <taxon>Caudoviricetes</taxon>
        <taxon>Peduoviridae</taxon>
        <taxon>Maltschvirus</taxon>
        <taxon>Maltschvirus maltsch</taxon>
    </lineage>
</organism>
<name>A0A6J7WX38_9CAUD</name>
<proteinExistence type="predicted"/>
<protein>
    <submittedName>
        <fullName evidence="1">Uncharacterized protein</fullName>
    </submittedName>
</protein>